<organism evidence="1 2">
    <name type="scientific">Mycena chlorophos</name>
    <name type="common">Agaric fungus</name>
    <name type="synonym">Agaricus chlorophos</name>
    <dbReference type="NCBI Taxonomy" id="658473"/>
    <lineage>
        <taxon>Eukaryota</taxon>
        <taxon>Fungi</taxon>
        <taxon>Dikarya</taxon>
        <taxon>Basidiomycota</taxon>
        <taxon>Agaricomycotina</taxon>
        <taxon>Agaricomycetes</taxon>
        <taxon>Agaricomycetidae</taxon>
        <taxon>Agaricales</taxon>
        <taxon>Marasmiineae</taxon>
        <taxon>Mycenaceae</taxon>
        <taxon>Mycena</taxon>
    </lineage>
</organism>
<dbReference type="Proteomes" id="UP000815677">
    <property type="component" value="Unassembled WGS sequence"/>
</dbReference>
<evidence type="ECO:0008006" key="3">
    <source>
        <dbReference type="Google" id="ProtNLM"/>
    </source>
</evidence>
<protein>
    <recommendedName>
        <fullName evidence="3">C2H2-type domain-containing protein</fullName>
    </recommendedName>
</protein>
<sequence length="137" mass="15559">MNSRPKASLGLSSPWAYKQAGRLHDLQGFLARWPRSPTNSESASARRSLLRIHIKPRDWAGQDIVCGPAGHDGRRRRRPELEAFFVYYQWQPLSDCWACSSAFALSHATQWHKMPLRATPSSVFLSSPLRVQEITCP</sequence>
<gene>
    <name evidence="1" type="ORF">MCHLO_08038</name>
</gene>
<proteinExistence type="predicted"/>
<name>A0ABQ0LJZ2_MYCCL</name>
<reference evidence="1" key="1">
    <citation type="submission" date="2014-09" db="EMBL/GenBank/DDBJ databases">
        <title>Genome sequence of the luminous mushroom Mycena chlorophos for searching fungal bioluminescence genes.</title>
        <authorList>
            <person name="Tanaka Y."/>
            <person name="Kasuga D."/>
            <person name="Oba Y."/>
            <person name="Hase S."/>
            <person name="Sato K."/>
            <person name="Oba Y."/>
            <person name="Sakakibara Y."/>
        </authorList>
    </citation>
    <scope>NUCLEOTIDE SEQUENCE</scope>
</reference>
<keyword evidence="2" id="KW-1185">Reference proteome</keyword>
<dbReference type="EMBL" id="DF846679">
    <property type="protein sequence ID" value="GAT50842.1"/>
    <property type="molecule type" value="Genomic_DNA"/>
</dbReference>
<evidence type="ECO:0000313" key="2">
    <source>
        <dbReference type="Proteomes" id="UP000815677"/>
    </source>
</evidence>
<accession>A0ABQ0LJZ2</accession>
<evidence type="ECO:0000313" key="1">
    <source>
        <dbReference type="EMBL" id="GAT50842.1"/>
    </source>
</evidence>